<accession>A0ACC1WTJ5</accession>
<keyword evidence="2" id="KW-1185">Reference proteome</keyword>
<evidence type="ECO:0000313" key="1">
    <source>
        <dbReference type="EMBL" id="KAJ4702470.1"/>
    </source>
</evidence>
<protein>
    <submittedName>
        <fullName evidence="1">Ankyrin repeat family protein</fullName>
    </submittedName>
</protein>
<dbReference type="Proteomes" id="UP001164539">
    <property type="component" value="Chromosome 13"/>
</dbReference>
<organism evidence="1 2">
    <name type="scientific">Melia azedarach</name>
    <name type="common">Chinaberry tree</name>
    <dbReference type="NCBI Taxonomy" id="155640"/>
    <lineage>
        <taxon>Eukaryota</taxon>
        <taxon>Viridiplantae</taxon>
        <taxon>Streptophyta</taxon>
        <taxon>Embryophyta</taxon>
        <taxon>Tracheophyta</taxon>
        <taxon>Spermatophyta</taxon>
        <taxon>Magnoliopsida</taxon>
        <taxon>eudicotyledons</taxon>
        <taxon>Gunneridae</taxon>
        <taxon>Pentapetalae</taxon>
        <taxon>rosids</taxon>
        <taxon>malvids</taxon>
        <taxon>Sapindales</taxon>
        <taxon>Meliaceae</taxon>
        <taxon>Melia</taxon>
    </lineage>
</organism>
<dbReference type="EMBL" id="CM051406">
    <property type="protein sequence ID" value="KAJ4702470.1"/>
    <property type="molecule type" value="Genomic_DNA"/>
</dbReference>
<sequence length="601" mass="67730">MTFATSTPLTEFEETRRRHLKLYRAALNGDWEVARRIYDDSGENIGVRLAKNGDTALHIAAAAKRIDFVKKLVGKMSIDDLANRNEVGSTALFFAAASGKVELAEEMMNKNQEIAMISDKFGTLPIELAAALGHKDMVNFLYQKIGDVLGENNRKDLFINLIEAELYDTALQLLDDFPELAIARASARDNEIGVTALHVLASKHPKFSNYSNWGGIFKRCFNCGAKTIEKEQLEAWKKLVERIWERVILLSDIELSELIAKPKKLIFDAAERGNVDFLSILICEYPDLIWKVDGDENTYSIFHIAVKNRQADIFKLIYEIESSYKDILLRFEDNERNNILHLAGKLASSDQLNIVSGAALQMQRELFWFKKVEEVVQRKFTEARNTEGWTPRALFTEKHKELRDKGEKWMKDTATSCMLVATLIATVVFAAAFTVPGGANQTTGFPIFLGKSSFKIFAISDAVSLVSSSLSVLNFLSILTSPYAEEDFLWMLPRKLHNGLVTLFISIAAMMLAFSTTFFIFFHNRRLWIAILVTAIASTPVIMFIRQHFQLFSDVLRSAYASDSLFQKGNSSLFRKEGEASVEQHGMARIINAPCTCSTNV</sequence>
<proteinExistence type="predicted"/>
<gene>
    <name evidence="1" type="ORF">OWV82_022520</name>
</gene>
<comment type="caution">
    <text evidence="1">The sequence shown here is derived from an EMBL/GenBank/DDBJ whole genome shotgun (WGS) entry which is preliminary data.</text>
</comment>
<reference evidence="1 2" key="1">
    <citation type="journal article" date="2023" name="Science">
        <title>Complex scaffold remodeling in plant triterpene biosynthesis.</title>
        <authorList>
            <person name="De La Pena R."/>
            <person name="Hodgson H."/>
            <person name="Liu J.C."/>
            <person name="Stephenson M.J."/>
            <person name="Martin A.C."/>
            <person name="Owen C."/>
            <person name="Harkess A."/>
            <person name="Leebens-Mack J."/>
            <person name="Jimenez L.E."/>
            <person name="Osbourn A."/>
            <person name="Sattely E.S."/>
        </authorList>
    </citation>
    <scope>NUCLEOTIDE SEQUENCE [LARGE SCALE GENOMIC DNA]</scope>
    <source>
        <strain evidence="2">cv. JPN11</strain>
        <tissue evidence="1">Leaf</tissue>
    </source>
</reference>
<evidence type="ECO:0000313" key="2">
    <source>
        <dbReference type="Proteomes" id="UP001164539"/>
    </source>
</evidence>
<name>A0ACC1WTJ5_MELAZ</name>